<dbReference type="PANTHER" id="PTHR31126">
    <property type="entry name" value="TYROSINE-PROTEIN PHOSPHATASE"/>
    <property type="match status" value="1"/>
</dbReference>
<dbReference type="InterPro" id="IPR016130">
    <property type="entry name" value="Tyr_Pase_AS"/>
</dbReference>
<comment type="catalytic activity">
    <reaction evidence="7">
        <text>1,5-bis(diphospho)-1D-myo-inositol 2,3,4,6-tetrakisphosphate + H2O = 1-diphospho-1D-myo-inositol 2,3,4,5,6-pentakisphosphate + phosphate + 2 H(+)</text>
        <dbReference type="Rhea" id="RHEA:79699"/>
        <dbReference type="ChEBI" id="CHEBI:15377"/>
        <dbReference type="ChEBI" id="CHEBI:15378"/>
        <dbReference type="ChEBI" id="CHEBI:43474"/>
        <dbReference type="ChEBI" id="CHEBI:74946"/>
        <dbReference type="ChEBI" id="CHEBI:77983"/>
        <dbReference type="EC" id="3.6.1.52"/>
    </reaction>
    <physiologicalReaction direction="left-to-right" evidence="7">
        <dbReference type="Rhea" id="RHEA:79700"/>
    </physiologicalReaction>
</comment>
<evidence type="ECO:0000256" key="2">
    <source>
        <dbReference type="ARBA" id="ARBA00012527"/>
    </source>
</evidence>
<dbReference type="EC" id="3.6.1.52" evidence="2"/>
<comment type="subcellular location">
    <subcellularLocation>
        <location evidence="1">Cytoplasm</location>
    </subcellularLocation>
</comment>
<evidence type="ECO:0000256" key="6">
    <source>
        <dbReference type="ARBA" id="ARBA00047342"/>
    </source>
</evidence>
<protein>
    <recommendedName>
        <fullName evidence="2">diphosphoinositol-polyphosphate diphosphatase</fullName>
        <ecNumber evidence="2">3.6.1.52</ecNumber>
    </recommendedName>
</protein>
<feature type="non-terminal residue" evidence="9">
    <location>
        <position position="344"/>
    </location>
</feature>
<evidence type="ECO:0000313" key="10">
    <source>
        <dbReference type="Proteomes" id="UP000258309"/>
    </source>
</evidence>
<dbReference type="SUPFAM" id="SSF52799">
    <property type="entry name" value="(Phosphotyrosine protein) phosphatases II"/>
    <property type="match status" value="1"/>
</dbReference>
<dbReference type="EMBL" id="NCSJ02000334">
    <property type="protein sequence ID" value="RFU25432.1"/>
    <property type="molecule type" value="Genomic_DNA"/>
</dbReference>
<evidence type="ECO:0000256" key="3">
    <source>
        <dbReference type="ARBA" id="ARBA00022490"/>
    </source>
</evidence>
<dbReference type="PANTHER" id="PTHR31126:SF48">
    <property type="entry name" value="INOSITOL PHOSPHATASE SIW14"/>
    <property type="match status" value="1"/>
</dbReference>
<dbReference type="InterPro" id="IPR004861">
    <property type="entry name" value="Siw14-like"/>
</dbReference>
<evidence type="ECO:0000256" key="4">
    <source>
        <dbReference type="ARBA" id="ARBA00022801"/>
    </source>
</evidence>
<evidence type="ECO:0000256" key="5">
    <source>
        <dbReference type="ARBA" id="ARBA00044949"/>
    </source>
</evidence>
<dbReference type="PROSITE" id="PS00383">
    <property type="entry name" value="TYR_PHOSPHATASE_1"/>
    <property type="match status" value="1"/>
</dbReference>
<evidence type="ECO:0000256" key="7">
    <source>
        <dbReference type="ARBA" id="ARBA00047927"/>
    </source>
</evidence>
<dbReference type="OrthoDB" id="6375174at2759"/>
<dbReference type="GO" id="GO:0016791">
    <property type="term" value="F:phosphatase activity"/>
    <property type="evidence" value="ECO:0007669"/>
    <property type="project" value="TreeGrafter"/>
</dbReference>
<feature type="domain" description="Tyrosine-protein phosphatase" evidence="8">
    <location>
        <begin position="171"/>
        <end position="326"/>
    </location>
</feature>
<dbReference type="Gene3D" id="3.90.190.10">
    <property type="entry name" value="Protein tyrosine phosphatase superfamily"/>
    <property type="match status" value="1"/>
</dbReference>
<dbReference type="AlphaFoldDB" id="A0A3E2GWQ5"/>
<dbReference type="InterPro" id="IPR029021">
    <property type="entry name" value="Prot-tyrosine_phosphatase-like"/>
</dbReference>
<dbReference type="GO" id="GO:0052840">
    <property type="term" value="F:inositol diphosphate tetrakisphosphate diphosphatase activity"/>
    <property type="evidence" value="ECO:0007669"/>
    <property type="project" value="TreeGrafter"/>
</dbReference>
<feature type="non-terminal residue" evidence="9">
    <location>
        <position position="1"/>
    </location>
</feature>
<dbReference type="InterPro" id="IPR020422">
    <property type="entry name" value="TYR_PHOSPHATASE_DUAL_dom"/>
</dbReference>
<dbReference type="Proteomes" id="UP000258309">
    <property type="component" value="Unassembled WGS sequence"/>
</dbReference>
<dbReference type="Pfam" id="PF03162">
    <property type="entry name" value="Y_phosphatase2"/>
    <property type="match status" value="1"/>
</dbReference>
<dbReference type="GO" id="GO:0052845">
    <property type="term" value="F:inositol-5-diphosphate-1,2,3,4,6-pentakisphosphate diphosphatase activity"/>
    <property type="evidence" value="ECO:0007669"/>
    <property type="project" value="RHEA"/>
</dbReference>
<dbReference type="PROSITE" id="PS50054">
    <property type="entry name" value="TYR_PHOSPHATASE_DUAL"/>
    <property type="match status" value="1"/>
</dbReference>
<name>A0A3E2GWQ5_SCYLI</name>
<keyword evidence="10" id="KW-1185">Reference proteome</keyword>
<keyword evidence="4 9" id="KW-0378">Hydrolase</keyword>
<dbReference type="FunFam" id="3.90.190.10:FF:000035">
    <property type="entry name" value="Tyrosine phosphatase, putative"/>
    <property type="match status" value="1"/>
</dbReference>
<evidence type="ECO:0000256" key="1">
    <source>
        <dbReference type="ARBA" id="ARBA00004496"/>
    </source>
</evidence>
<gene>
    <name evidence="9" type="ORF">B7463_g10912</name>
</gene>
<dbReference type="GO" id="GO:0005737">
    <property type="term" value="C:cytoplasm"/>
    <property type="evidence" value="ECO:0007669"/>
    <property type="project" value="UniProtKB-SubCell"/>
</dbReference>
<evidence type="ECO:0000313" key="9">
    <source>
        <dbReference type="EMBL" id="RFU25432.1"/>
    </source>
</evidence>
<comment type="catalytic activity">
    <reaction evidence="6">
        <text>5-diphospho-1D-myo-inositol 1,2,3,4,6-pentakisphosphate + H2O = 1D-myo-inositol hexakisphosphate + phosphate + H(+)</text>
        <dbReference type="Rhea" id="RHEA:22384"/>
        <dbReference type="ChEBI" id="CHEBI:15377"/>
        <dbReference type="ChEBI" id="CHEBI:15378"/>
        <dbReference type="ChEBI" id="CHEBI:43474"/>
        <dbReference type="ChEBI" id="CHEBI:58130"/>
        <dbReference type="ChEBI" id="CHEBI:58628"/>
        <dbReference type="EC" id="3.6.1.52"/>
    </reaction>
    <physiologicalReaction direction="left-to-right" evidence="6">
        <dbReference type="Rhea" id="RHEA:22385"/>
    </physiologicalReaction>
</comment>
<keyword evidence="3" id="KW-0963">Cytoplasm</keyword>
<organism evidence="9 10">
    <name type="scientific">Scytalidium lignicola</name>
    <name type="common">Hyphomycete</name>
    <dbReference type="NCBI Taxonomy" id="5539"/>
    <lineage>
        <taxon>Eukaryota</taxon>
        <taxon>Fungi</taxon>
        <taxon>Dikarya</taxon>
        <taxon>Ascomycota</taxon>
        <taxon>Pezizomycotina</taxon>
        <taxon>Leotiomycetes</taxon>
        <taxon>Leotiomycetes incertae sedis</taxon>
        <taxon>Scytalidium</taxon>
    </lineage>
</organism>
<accession>A0A3E2GWQ5</accession>
<reference evidence="9 10" key="1">
    <citation type="submission" date="2018-05" db="EMBL/GenBank/DDBJ databases">
        <title>Draft genome sequence of Scytalidium lignicola DSM 105466, a ubiquitous saprotrophic fungus.</title>
        <authorList>
            <person name="Buettner E."/>
            <person name="Gebauer A.M."/>
            <person name="Hofrichter M."/>
            <person name="Liers C."/>
            <person name="Kellner H."/>
        </authorList>
    </citation>
    <scope>NUCLEOTIDE SEQUENCE [LARGE SCALE GENOMIC DNA]</scope>
    <source>
        <strain evidence="9 10">DSM 105466</strain>
    </source>
</reference>
<sequence>MACNLQSSVHQPGGWAAYPHGNRVMDAVDFISTTGQLTVLGMSTSGEAKGGNATTVSRRLVTATTTMTTVLPEEKEALSPTATVRGFDTKGREARISLTVDQNEWGGVLQDPRKSSAVPTTVRSGILPVVDLGKNISCVFPSNGVEMKELMTKCIETSRASATKIAGQPANFGLVLPGVYRSSYPQKEDFEFLRTLGLKSIVTLVKNDIPEDYKAFIESLGIKHFIIDMQGTKKEAISDSIMASIMELVLNPANHPILMHCNHGKHRTGCATAVIRHLSGWDLPAILAEYEGYASPKQRIDGNSIGEGLYGVFKWQSPQIWRVAAKGAFDHYKSGQKEPALEGL</sequence>
<comment type="similarity">
    <text evidence="5">Belongs to the protein-tyrosine phosphatase family. Atypical dual-specificity phosphatase Siw14-like subfamily.</text>
</comment>
<proteinExistence type="inferred from homology"/>
<evidence type="ECO:0000259" key="8">
    <source>
        <dbReference type="PROSITE" id="PS50054"/>
    </source>
</evidence>
<comment type="caution">
    <text evidence="9">The sequence shown here is derived from an EMBL/GenBank/DDBJ whole genome shotgun (WGS) entry which is preliminary data.</text>
</comment>
<dbReference type="STRING" id="5539.A0A3E2GWQ5"/>